<keyword evidence="3" id="KW-0233">DNA recombination</keyword>
<dbReference type="InterPro" id="IPR050090">
    <property type="entry name" value="Tyrosine_recombinase_XerCD"/>
</dbReference>
<evidence type="ECO:0000313" key="7">
    <source>
        <dbReference type="EMBL" id="GAA2473985.1"/>
    </source>
</evidence>
<dbReference type="SUPFAM" id="SSF56349">
    <property type="entry name" value="DNA breaking-rejoining enzymes"/>
    <property type="match status" value="1"/>
</dbReference>
<dbReference type="PANTHER" id="PTHR30349:SF64">
    <property type="entry name" value="PROPHAGE INTEGRASE INTD-RELATED"/>
    <property type="match status" value="1"/>
</dbReference>
<dbReference type="EMBL" id="BAAARE010000003">
    <property type="protein sequence ID" value="GAA2473985.1"/>
    <property type="molecule type" value="Genomic_DNA"/>
</dbReference>
<organism evidence="7 8">
    <name type="scientific">Terrabacter carboxydivorans</name>
    <dbReference type="NCBI Taxonomy" id="619730"/>
    <lineage>
        <taxon>Bacteria</taxon>
        <taxon>Bacillati</taxon>
        <taxon>Actinomycetota</taxon>
        <taxon>Actinomycetes</taxon>
        <taxon>Micrococcales</taxon>
        <taxon>Intrasporangiaceae</taxon>
        <taxon>Terrabacter</taxon>
    </lineage>
</organism>
<dbReference type="InterPro" id="IPR002104">
    <property type="entry name" value="Integrase_catalytic"/>
</dbReference>
<protein>
    <submittedName>
        <fullName evidence="7">Site-specific integrase</fullName>
    </submittedName>
</protein>
<evidence type="ECO:0000313" key="8">
    <source>
        <dbReference type="Proteomes" id="UP001500730"/>
    </source>
</evidence>
<feature type="domain" description="Tyr recombinase" evidence="5">
    <location>
        <begin position="161"/>
        <end position="345"/>
    </location>
</feature>
<evidence type="ECO:0000256" key="1">
    <source>
        <dbReference type="ARBA" id="ARBA00008857"/>
    </source>
</evidence>
<evidence type="ECO:0000256" key="2">
    <source>
        <dbReference type="ARBA" id="ARBA00023125"/>
    </source>
</evidence>
<evidence type="ECO:0000256" key="3">
    <source>
        <dbReference type="ARBA" id="ARBA00023172"/>
    </source>
</evidence>
<sequence length="370" mass="40013">MAHVVKDSRNGRWLARWRDPSGRQRKKSFGRRVDADRFLAALMADLYRGTYIDPAAGKLLFAAYAETWGRGLAHLKPSTADRYRDTLRTHVLPQWGGWPIGRIAHSDVAGWVGDLASSGLSAGSVRKIYLVASLVLDGAVQDGRIARNPAKGVRLPRQVRREPRFLTPEELARLVDAAGAHGLAIAVLGLTGLRFGEFAALKVSRLDVERRRLTVSESVTRVGSTMVFSTPKTHRTRSVPVPPALMPALVGLCQGKERDDLLFPAAMGGPIILNNWRRRVFDPACAAAGLVGVTPHDLRHTAASLAVRGGANVKAIQQMLGHASAAMTLDIYAGLFPDDLDAVALSLDIHVPQMCRNGPVGLIEGGEVDE</sequence>
<dbReference type="PANTHER" id="PTHR30349">
    <property type="entry name" value="PHAGE INTEGRASE-RELATED"/>
    <property type="match status" value="1"/>
</dbReference>
<evidence type="ECO:0000256" key="4">
    <source>
        <dbReference type="PROSITE-ProRule" id="PRU01248"/>
    </source>
</evidence>
<evidence type="ECO:0000259" key="6">
    <source>
        <dbReference type="PROSITE" id="PS51900"/>
    </source>
</evidence>
<evidence type="ECO:0000259" key="5">
    <source>
        <dbReference type="PROSITE" id="PS51898"/>
    </source>
</evidence>
<feature type="domain" description="Core-binding (CB)" evidence="6">
    <location>
        <begin position="59"/>
        <end position="140"/>
    </location>
</feature>
<comment type="caution">
    <text evidence="7">The sequence shown here is derived from an EMBL/GenBank/DDBJ whole genome shotgun (WGS) entry which is preliminary data.</text>
</comment>
<dbReference type="InterPro" id="IPR013762">
    <property type="entry name" value="Integrase-like_cat_sf"/>
</dbReference>
<accession>A0ABN3L0C0</accession>
<dbReference type="CDD" id="cd01189">
    <property type="entry name" value="INT_ICEBs1_C_like"/>
    <property type="match status" value="1"/>
</dbReference>
<dbReference type="PROSITE" id="PS51900">
    <property type="entry name" value="CB"/>
    <property type="match status" value="1"/>
</dbReference>
<dbReference type="InterPro" id="IPR010998">
    <property type="entry name" value="Integrase_recombinase_N"/>
</dbReference>
<dbReference type="Gene3D" id="1.10.150.130">
    <property type="match status" value="1"/>
</dbReference>
<proteinExistence type="inferred from homology"/>
<dbReference type="Gene3D" id="1.10.443.10">
    <property type="entry name" value="Intergrase catalytic core"/>
    <property type="match status" value="1"/>
</dbReference>
<keyword evidence="2 4" id="KW-0238">DNA-binding</keyword>
<dbReference type="Pfam" id="PF00589">
    <property type="entry name" value="Phage_integrase"/>
    <property type="match status" value="1"/>
</dbReference>
<dbReference type="InterPro" id="IPR011010">
    <property type="entry name" value="DNA_brk_join_enz"/>
</dbReference>
<comment type="similarity">
    <text evidence="1">Belongs to the 'phage' integrase family.</text>
</comment>
<keyword evidence="8" id="KW-1185">Reference proteome</keyword>
<name>A0ABN3L0C0_9MICO</name>
<dbReference type="PROSITE" id="PS51898">
    <property type="entry name" value="TYR_RECOMBINASE"/>
    <property type="match status" value="1"/>
</dbReference>
<dbReference type="Proteomes" id="UP001500730">
    <property type="component" value="Unassembled WGS sequence"/>
</dbReference>
<gene>
    <name evidence="7" type="ORF">GCM10009858_09220</name>
</gene>
<dbReference type="InterPro" id="IPR044068">
    <property type="entry name" value="CB"/>
</dbReference>
<dbReference type="RefSeq" id="WP_344253391.1">
    <property type="nucleotide sequence ID" value="NZ_BAAARE010000003.1"/>
</dbReference>
<reference evidence="7 8" key="1">
    <citation type="journal article" date="2019" name="Int. J. Syst. Evol. Microbiol.">
        <title>The Global Catalogue of Microorganisms (GCM) 10K type strain sequencing project: providing services to taxonomists for standard genome sequencing and annotation.</title>
        <authorList>
            <consortium name="The Broad Institute Genomics Platform"/>
            <consortium name="The Broad Institute Genome Sequencing Center for Infectious Disease"/>
            <person name="Wu L."/>
            <person name="Ma J."/>
        </authorList>
    </citation>
    <scope>NUCLEOTIDE SEQUENCE [LARGE SCALE GENOMIC DNA]</scope>
    <source>
        <strain evidence="7 8">JCM 16259</strain>
    </source>
</reference>